<dbReference type="Pfam" id="PF07724">
    <property type="entry name" value="AAA_2"/>
    <property type="match status" value="1"/>
</dbReference>
<dbReference type="NCBIfam" id="TIGR02639">
    <property type="entry name" value="ClpA"/>
    <property type="match status" value="1"/>
</dbReference>
<dbReference type="SMART" id="SM00382">
    <property type="entry name" value="AAA"/>
    <property type="match status" value="2"/>
</dbReference>
<dbReference type="STRING" id="330734.ABA45_11140"/>
<organism evidence="9 10">
    <name type="scientific">Marinobacter psychrophilus</name>
    <dbReference type="NCBI Taxonomy" id="330734"/>
    <lineage>
        <taxon>Bacteria</taxon>
        <taxon>Pseudomonadati</taxon>
        <taxon>Pseudomonadota</taxon>
        <taxon>Gammaproteobacteria</taxon>
        <taxon>Pseudomonadales</taxon>
        <taxon>Marinobacteraceae</taxon>
        <taxon>Marinobacter</taxon>
    </lineage>
</organism>
<evidence type="ECO:0000256" key="8">
    <source>
        <dbReference type="SAM" id="MobiDB-lite"/>
    </source>
</evidence>
<dbReference type="InterPro" id="IPR013461">
    <property type="entry name" value="ClpA"/>
</dbReference>
<dbReference type="InterPro" id="IPR018368">
    <property type="entry name" value="ClpA/B_CS1"/>
</dbReference>
<dbReference type="InterPro" id="IPR003959">
    <property type="entry name" value="ATPase_AAA_core"/>
</dbReference>
<evidence type="ECO:0000256" key="7">
    <source>
        <dbReference type="RuleBase" id="RU004432"/>
    </source>
</evidence>
<dbReference type="EMBL" id="CP011494">
    <property type="protein sequence ID" value="AKO52887.1"/>
    <property type="molecule type" value="Genomic_DNA"/>
</dbReference>
<dbReference type="PROSITE" id="PS00871">
    <property type="entry name" value="CLPAB_2"/>
    <property type="match status" value="1"/>
</dbReference>
<evidence type="ECO:0000256" key="5">
    <source>
        <dbReference type="ARBA" id="ARBA00023186"/>
    </source>
</evidence>
<dbReference type="PANTHER" id="PTHR11638">
    <property type="entry name" value="ATP-DEPENDENT CLP PROTEASE"/>
    <property type="match status" value="1"/>
</dbReference>
<keyword evidence="9" id="KW-0645">Protease</keyword>
<keyword evidence="3 7" id="KW-0547">Nucleotide-binding</keyword>
<dbReference type="InterPro" id="IPR041546">
    <property type="entry name" value="ClpA/ClpB_AAA_lid"/>
</dbReference>
<dbReference type="Pfam" id="PF02861">
    <property type="entry name" value="Clp_N"/>
    <property type="match status" value="1"/>
</dbReference>
<name>A0A0H4ID06_9GAMM</name>
<evidence type="ECO:0000256" key="1">
    <source>
        <dbReference type="ARBA" id="ARBA00008675"/>
    </source>
</evidence>
<dbReference type="InterPro" id="IPR019489">
    <property type="entry name" value="Clp_ATPase_C"/>
</dbReference>
<dbReference type="Pfam" id="PF10431">
    <property type="entry name" value="ClpB_D2-small"/>
    <property type="match status" value="1"/>
</dbReference>
<dbReference type="Pfam" id="PF00004">
    <property type="entry name" value="AAA"/>
    <property type="match status" value="1"/>
</dbReference>
<evidence type="ECO:0000256" key="2">
    <source>
        <dbReference type="ARBA" id="ARBA00022737"/>
    </source>
</evidence>
<dbReference type="PROSITE" id="PS00870">
    <property type="entry name" value="CLPAB_1"/>
    <property type="match status" value="1"/>
</dbReference>
<dbReference type="GO" id="GO:0016887">
    <property type="term" value="F:ATP hydrolysis activity"/>
    <property type="evidence" value="ECO:0007669"/>
    <property type="project" value="InterPro"/>
</dbReference>
<dbReference type="InterPro" id="IPR001270">
    <property type="entry name" value="ClpA/B"/>
</dbReference>
<dbReference type="InterPro" id="IPR004176">
    <property type="entry name" value="Clp_R_N"/>
</dbReference>
<evidence type="ECO:0000256" key="4">
    <source>
        <dbReference type="ARBA" id="ARBA00022840"/>
    </source>
</evidence>
<dbReference type="GO" id="GO:0005524">
    <property type="term" value="F:ATP binding"/>
    <property type="evidence" value="ECO:0007669"/>
    <property type="project" value="UniProtKB-KW"/>
</dbReference>
<dbReference type="GO" id="GO:0043335">
    <property type="term" value="P:protein unfolding"/>
    <property type="evidence" value="ECO:0007669"/>
    <property type="project" value="InterPro"/>
</dbReference>
<dbReference type="InterPro" id="IPR003593">
    <property type="entry name" value="AAA+_ATPase"/>
</dbReference>
<evidence type="ECO:0000256" key="3">
    <source>
        <dbReference type="ARBA" id="ARBA00022741"/>
    </source>
</evidence>
<feature type="region of interest" description="Disordered" evidence="8">
    <location>
        <begin position="146"/>
        <end position="174"/>
    </location>
</feature>
<dbReference type="PROSITE" id="PS51903">
    <property type="entry name" value="CLP_R"/>
    <property type="match status" value="1"/>
</dbReference>
<dbReference type="RefSeq" id="WP_014871658.1">
    <property type="nucleotide sequence ID" value="NZ_CP011494.1"/>
</dbReference>
<sequence length="755" mass="83878">MLSKDLELTLNSAFKNARDKRHEFMTVEHLLLALLDNDSAVGVLKACGAELGPLEQELREFVDSTTPLIPDSDGDRETQPTLGFQRVLQRAVFHVQSSGKKEVTGANVLVAIFSEQESQAVYLLKKQNVARIDVVNFVSHGISRVQGAEDQEGREAAQEENGEEAAQSTPLDNYTTNLNEQARQGRIDPLIGREHEVERVVQILVRRRKNNPLLVGEAGVGKTAIAEGLAKRIVDSQVPQVIANAVVYSLDLGALLAGTKYRGDFEKRLKGLLSDLKKQEHAILFIDEIHTIIGAGSASGGVMDASNLLKPMLGSGELRCIGSTTYQEFRGIFEKDAALARRFQKIDVNEPSVEDTYLILKGLKPNFEKHHDLTYTDQALRVAAELSERYINDRHLPDKAIDVIDEAGAHQRLMSEDKRKKVIDVAEIEEVVANIARIPPKSVSTSDKDLLRTMERDLKMVVFGQDPAIESLSTAIKLARAGLKSPEKPEGAFLFAGPTGVGKTEVTKQLAKVLGIELVRFDMSEYMERHTVSRLIGAPPGYVGFDQGGLLTESVNKHPHCVLLLDEIEKAHPEVFNLLLQVMDHGTLTDNNGRKADFRHVILVMTTNAGAESMARRSMGFSEQNHRSDGMEIISKTFTPEFRNRLDGIIQFADLERQTITHVVDKFLTELQAQLDDKHVVLHVDEPSKLWLADKGYDVSMGARPMSRLIQDKIKRPLAEQILFGRLAEKGGEVFVRLENDELVFEYESEPAEAV</sequence>
<gene>
    <name evidence="9" type="primary">clpA</name>
    <name evidence="9" type="ORF">ABA45_11140</name>
</gene>
<dbReference type="InterPro" id="IPR027417">
    <property type="entry name" value="P-loop_NTPase"/>
</dbReference>
<dbReference type="GO" id="GO:0005737">
    <property type="term" value="C:cytoplasm"/>
    <property type="evidence" value="ECO:0007669"/>
    <property type="project" value="TreeGrafter"/>
</dbReference>
<dbReference type="Pfam" id="PF17871">
    <property type="entry name" value="AAA_lid_9"/>
    <property type="match status" value="1"/>
</dbReference>
<dbReference type="CDD" id="cd19499">
    <property type="entry name" value="RecA-like_ClpB_Hsp104-like"/>
    <property type="match status" value="1"/>
</dbReference>
<dbReference type="FunFam" id="3.40.50.300:FF:000010">
    <property type="entry name" value="Chaperone clpB 1, putative"/>
    <property type="match status" value="1"/>
</dbReference>
<dbReference type="SUPFAM" id="SSF52540">
    <property type="entry name" value="P-loop containing nucleoside triphosphate hydrolases"/>
    <property type="match status" value="2"/>
</dbReference>
<evidence type="ECO:0000256" key="6">
    <source>
        <dbReference type="PROSITE-ProRule" id="PRU01251"/>
    </source>
</evidence>
<keyword evidence="9" id="KW-0378">Hydrolase</keyword>
<dbReference type="KEGG" id="mpq:ABA45_11140"/>
<keyword evidence="2 6" id="KW-0677">Repeat</keyword>
<dbReference type="AlphaFoldDB" id="A0A0H4ID06"/>
<dbReference type="Gene3D" id="3.40.50.300">
    <property type="entry name" value="P-loop containing nucleotide triphosphate hydrolases"/>
    <property type="match status" value="2"/>
</dbReference>
<keyword evidence="10" id="KW-1185">Reference proteome</keyword>
<dbReference type="Proteomes" id="UP000036406">
    <property type="component" value="Chromosome"/>
</dbReference>
<dbReference type="GO" id="GO:0034605">
    <property type="term" value="P:cellular response to heat"/>
    <property type="evidence" value="ECO:0007669"/>
    <property type="project" value="TreeGrafter"/>
</dbReference>
<dbReference type="PATRIC" id="fig|330734.3.peg.2337"/>
<keyword evidence="4 7" id="KW-0067">ATP-binding</keyword>
<dbReference type="SMART" id="SM01086">
    <property type="entry name" value="ClpB_D2-small"/>
    <property type="match status" value="1"/>
</dbReference>
<accession>A0A0H4ID06</accession>
<comment type="similarity">
    <text evidence="1 7">Belongs to the ClpA/ClpB family.</text>
</comment>
<dbReference type="SUPFAM" id="SSF81923">
    <property type="entry name" value="Double Clp-N motif"/>
    <property type="match status" value="1"/>
</dbReference>
<dbReference type="PRINTS" id="PR00300">
    <property type="entry name" value="CLPPROTEASEA"/>
</dbReference>
<proteinExistence type="inferred from homology"/>
<evidence type="ECO:0000313" key="9">
    <source>
        <dbReference type="EMBL" id="AKO52887.1"/>
    </source>
</evidence>
<dbReference type="InterPro" id="IPR050130">
    <property type="entry name" value="ClpA_ClpB"/>
</dbReference>
<dbReference type="GO" id="GO:0006508">
    <property type="term" value="P:proteolysis"/>
    <property type="evidence" value="ECO:0007669"/>
    <property type="project" value="UniProtKB-KW"/>
</dbReference>
<dbReference type="CDD" id="cd00009">
    <property type="entry name" value="AAA"/>
    <property type="match status" value="1"/>
</dbReference>
<dbReference type="InterPro" id="IPR028299">
    <property type="entry name" value="ClpA/B_CS2"/>
</dbReference>
<dbReference type="Gene3D" id="1.10.8.60">
    <property type="match status" value="2"/>
</dbReference>
<dbReference type="Gene3D" id="1.10.1780.10">
    <property type="entry name" value="Clp, N-terminal domain"/>
    <property type="match status" value="1"/>
</dbReference>
<dbReference type="PANTHER" id="PTHR11638:SF111">
    <property type="entry name" value="ATP-DEPENDENT CLP PROTEASE ATP-BINDING SUBUNIT CLPA"/>
    <property type="match status" value="1"/>
</dbReference>
<dbReference type="FunFam" id="3.40.50.300:FF:000025">
    <property type="entry name" value="ATP-dependent Clp protease subunit"/>
    <property type="match status" value="1"/>
</dbReference>
<dbReference type="InterPro" id="IPR036628">
    <property type="entry name" value="Clp_N_dom_sf"/>
</dbReference>
<dbReference type="FunFam" id="1.10.8.60:FF:000011">
    <property type="entry name" value="ATP-dependent Clp protease ATP-binding subunit"/>
    <property type="match status" value="1"/>
</dbReference>
<evidence type="ECO:0000313" key="10">
    <source>
        <dbReference type="Proteomes" id="UP000036406"/>
    </source>
</evidence>
<keyword evidence="5 7" id="KW-0143">Chaperone</keyword>
<dbReference type="GO" id="GO:0008233">
    <property type="term" value="F:peptidase activity"/>
    <property type="evidence" value="ECO:0007669"/>
    <property type="project" value="UniProtKB-KW"/>
</dbReference>
<protein>
    <submittedName>
        <fullName evidence="9">Clp protease ClpX</fullName>
    </submittedName>
</protein>
<reference evidence="9 10" key="1">
    <citation type="submission" date="2015-05" db="EMBL/GenBank/DDBJ databases">
        <title>Complete genome of Marinobacter psychrophilus strain 20041T isolated from sea-ice of the Canadian Basin.</title>
        <authorList>
            <person name="Song L."/>
            <person name="Ren L."/>
            <person name="Yu Y."/>
            <person name="Wang X."/>
        </authorList>
    </citation>
    <scope>NUCLEOTIDE SEQUENCE [LARGE SCALE GENOMIC DNA]</scope>
    <source>
        <strain evidence="9 10">20041</strain>
    </source>
</reference>